<feature type="domain" description="Major facilitator superfamily (MFS) profile" evidence="8">
    <location>
        <begin position="1"/>
        <end position="68"/>
    </location>
</feature>
<evidence type="ECO:0000259" key="8">
    <source>
        <dbReference type="PROSITE" id="PS50850"/>
    </source>
</evidence>
<keyword evidence="10" id="KW-1185">Reference proteome</keyword>
<dbReference type="InterPro" id="IPR050189">
    <property type="entry name" value="MFS_Efflux_Transporters"/>
</dbReference>
<reference evidence="9 10" key="1">
    <citation type="submission" date="2019-01" db="EMBL/GenBank/DDBJ databases">
        <title>Complete genome sequence of Cohnella hallensis HS21 isolated from Korean fir (Abies koreana) rhizospheric soil.</title>
        <authorList>
            <person name="Jiang L."/>
            <person name="Kang S.W."/>
            <person name="Kim S."/>
            <person name="Jung J."/>
            <person name="Kim C.Y."/>
            <person name="Kim D.H."/>
            <person name="Kim S.W."/>
            <person name="Lee J."/>
        </authorList>
    </citation>
    <scope>NUCLEOTIDE SEQUENCE [LARGE SCALE GENOMIC DNA]</scope>
    <source>
        <strain evidence="9 10">HS21</strain>
    </source>
</reference>
<organism evidence="9 10">
    <name type="scientific">Cohnella abietis</name>
    <dbReference type="NCBI Taxonomy" id="2507935"/>
    <lineage>
        <taxon>Bacteria</taxon>
        <taxon>Bacillati</taxon>
        <taxon>Bacillota</taxon>
        <taxon>Bacilli</taxon>
        <taxon>Bacillales</taxon>
        <taxon>Paenibacillaceae</taxon>
        <taxon>Cohnella</taxon>
    </lineage>
</organism>
<dbReference type="GO" id="GO:0005886">
    <property type="term" value="C:plasma membrane"/>
    <property type="evidence" value="ECO:0007669"/>
    <property type="project" value="UniProtKB-SubCell"/>
</dbReference>
<feature type="transmembrane region" description="Helical" evidence="7">
    <location>
        <begin position="162"/>
        <end position="182"/>
    </location>
</feature>
<name>A0A3T1D783_9BACL</name>
<evidence type="ECO:0000313" key="9">
    <source>
        <dbReference type="EMBL" id="BBI33928.1"/>
    </source>
</evidence>
<proteinExistence type="predicted"/>
<sequence length="279" mass="30548">MIFDSTTIENRGHLMGTYNGISRLGTLVGMLAGGFFVEWFGIRNVAVLFGILAIMVLPAVLIYIPNTKNRQVTLRTKLTVASLANQPILVWMLLTVFIVMLCLEGILTASLSHLIDVRKHMDFSFYGMLIGAAAIAATIQASRLVIGAFLSPWIGKKTDGKWGREAALSVILFLASVMVFVIPSNIPLGFWLLNLLALLLTTTLLITIMDISISAIVSNETKVAIVTVYVIVADVGASFGPFLGYLFERTLGLSTTYWIAATVLMLLSFRWMIALARRV</sequence>
<evidence type="ECO:0000256" key="1">
    <source>
        <dbReference type="ARBA" id="ARBA00004651"/>
    </source>
</evidence>
<feature type="transmembrane region" description="Helical" evidence="7">
    <location>
        <begin position="21"/>
        <end position="40"/>
    </location>
</feature>
<evidence type="ECO:0000256" key="5">
    <source>
        <dbReference type="ARBA" id="ARBA00022989"/>
    </source>
</evidence>
<dbReference type="Pfam" id="PF07690">
    <property type="entry name" value="MFS_1"/>
    <property type="match status" value="1"/>
</dbReference>
<evidence type="ECO:0000256" key="4">
    <source>
        <dbReference type="ARBA" id="ARBA00022692"/>
    </source>
</evidence>
<keyword evidence="5 7" id="KW-1133">Transmembrane helix</keyword>
<feature type="transmembrane region" description="Helical" evidence="7">
    <location>
        <begin position="123"/>
        <end position="150"/>
    </location>
</feature>
<keyword evidence="2" id="KW-0813">Transport</keyword>
<evidence type="ECO:0000256" key="2">
    <source>
        <dbReference type="ARBA" id="ARBA00022448"/>
    </source>
</evidence>
<dbReference type="AlphaFoldDB" id="A0A3T1D783"/>
<gene>
    <name evidence="9" type="ORF">KCTCHS21_33270</name>
</gene>
<keyword evidence="6 7" id="KW-0472">Membrane</keyword>
<evidence type="ECO:0000313" key="10">
    <source>
        <dbReference type="Proteomes" id="UP000289856"/>
    </source>
</evidence>
<dbReference type="KEGG" id="cohn:KCTCHS21_33270"/>
<protein>
    <recommendedName>
        <fullName evidence="8">Major facilitator superfamily (MFS) profile domain-containing protein</fullName>
    </recommendedName>
</protein>
<dbReference type="PANTHER" id="PTHR43124">
    <property type="entry name" value="PURINE EFFLUX PUMP PBUE"/>
    <property type="match status" value="1"/>
</dbReference>
<feature type="transmembrane region" description="Helical" evidence="7">
    <location>
        <begin position="257"/>
        <end position="276"/>
    </location>
</feature>
<dbReference type="InterPro" id="IPR011701">
    <property type="entry name" value="MFS"/>
</dbReference>
<dbReference type="EMBL" id="AP019400">
    <property type="protein sequence ID" value="BBI33928.1"/>
    <property type="molecule type" value="Genomic_DNA"/>
</dbReference>
<dbReference type="Proteomes" id="UP000289856">
    <property type="component" value="Chromosome"/>
</dbReference>
<accession>A0A3T1D783</accession>
<keyword evidence="3" id="KW-1003">Cell membrane</keyword>
<dbReference type="GO" id="GO:0022857">
    <property type="term" value="F:transmembrane transporter activity"/>
    <property type="evidence" value="ECO:0007669"/>
    <property type="project" value="InterPro"/>
</dbReference>
<dbReference type="InterPro" id="IPR020846">
    <property type="entry name" value="MFS_dom"/>
</dbReference>
<feature type="transmembrane region" description="Helical" evidence="7">
    <location>
        <begin position="188"/>
        <end position="211"/>
    </location>
</feature>
<evidence type="ECO:0000256" key="6">
    <source>
        <dbReference type="ARBA" id="ARBA00023136"/>
    </source>
</evidence>
<keyword evidence="4 7" id="KW-0812">Transmembrane</keyword>
<comment type="subcellular location">
    <subcellularLocation>
        <location evidence="1">Cell membrane</location>
        <topology evidence="1">Multi-pass membrane protein</topology>
    </subcellularLocation>
</comment>
<dbReference type="SUPFAM" id="SSF103473">
    <property type="entry name" value="MFS general substrate transporter"/>
    <property type="match status" value="1"/>
</dbReference>
<feature type="transmembrane region" description="Helical" evidence="7">
    <location>
        <begin position="88"/>
        <end position="111"/>
    </location>
</feature>
<dbReference type="PROSITE" id="PS50850">
    <property type="entry name" value="MFS"/>
    <property type="match status" value="1"/>
</dbReference>
<feature type="transmembrane region" description="Helical" evidence="7">
    <location>
        <begin position="223"/>
        <end position="245"/>
    </location>
</feature>
<evidence type="ECO:0000256" key="3">
    <source>
        <dbReference type="ARBA" id="ARBA00022475"/>
    </source>
</evidence>
<evidence type="ECO:0000256" key="7">
    <source>
        <dbReference type="SAM" id="Phobius"/>
    </source>
</evidence>
<dbReference type="InterPro" id="IPR036259">
    <property type="entry name" value="MFS_trans_sf"/>
</dbReference>
<dbReference type="Gene3D" id="1.20.1250.20">
    <property type="entry name" value="MFS general substrate transporter like domains"/>
    <property type="match status" value="1"/>
</dbReference>
<feature type="transmembrane region" description="Helical" evidence="7">
    <location>
        <begin position="46"/>
        <end position="67"/>
    </location>
</feature>
<dbReference type="PANTHER" id="PTHR43124:SF3">
    <property type="entry name" value="CHLORAMPHENICOL EFFLUX PUMP RV0191"/>
    <property type="match status" value="1"/>
</dbReference>